<evidence type="ECO:0000313" key="12">
    <source>
        <dbReference type="EMBL" id="KAJ8706078.1"/>
    </source>
</evidence>
<gene>
    <name evidence="12" type="ORF">PYW07_010855</name>
</gene>
<dbReference type="PROSITE" id="PS50994">
    <property type="entry name" value="INTEGRASE"/>
    <property type="match status" value="1"/>
</dbReference>
<dbReference type="GO" id="GO:0003964">
    <property type="term" value="F:RNA-directed DNA polymerase activity"/>
    <property type="evidence" value="ECO:0007669"/>
    <property type="project" value="UniProtKB-KW"/>
</dbReference>
<dbReference type="Proteomes" id="UP001231518">
    <property type="component" value="Chromosome 26"/>
</dbReference>
<dbReference type="Gene3D" id="3.30.420.10">
    <property type="entry name" value="Ribonuclease H-like superfamily/Ribonuclease H"/>
    <property type="match status" value="1"/>
</dbReference>
<dbReference type="FunFam" id="3.30.70.270:FF:000020">
    <property type="entry name" value="Transposon Tf2-6 polyprotein-like Protein"/>
    <property type="match status" value="1"/>
</dbReference>
<organism evidence="12 13">
    <name type="scientific">Mythimna separata</name>
    <name type="common">Oriental armyworm</name>
    <name type="synonym">Pseudaletia separata</name>
    <dbReference type="NCBI Taxonomy" id="271217"/>
    <lineage>
        <taxon>Eukaryota</taxon>
        <taxon>Metazoa</taxon>
        <taxon>Ecdysozoa</taxon>
        <taxon>Arthropoda</taxon>
        <taxon>Hexapoda</taxon>
        <taxon>Insecta</taxon>
        <taxon>Pterygota</taxon>
        <taxon>Neoptera</taxon>
        <taxon>Endopterygota</taxon>
        <taxon>Lepidoptera</taxon>
        <taxon>Glossata</taxon>
        <taxon>Ditrysia</taxon>
        <taxon>Noctuoidea</taxon>
        <taxon>Noctuidae</taxon>
        <taxon>Noctuinae</taxon>
        <taxon>Hadenini</taxon>
        <taxon>Mythimna</taxon>
    </lineage>
</organism>
<dbReference type="PANTHER" id="PTHR37984:SF5">
    <property type="entry name" value="PROTEIN NYNRIN-LIKE"/>
    <property type="match status" value="1"/>
</dbReference>
<dbReference type="InterPro" id="IPR036397">
    <property type="entry name" value="RNaseH_sf"/>
</dbReference>
<feature type="domain" description="Reverse transcriptase" evidence="10">
    <location>
        <begin position="140"/>
        <end position="318"/>
    </location>
</feature>
<dbReference type="GO" id="GO:0003676">
    <property type="term" value="F:nucleic acid binding"/>
    <property type="evidence" value="ECO:0007669"/>
    <property type="project" value="InterPro"/>
</dbReference>
<feature type="domain" description="Integrase catalytic" evidence="11">
    <location>
        <begin position="665"/>
        <end position="822"/>
    </location>
</feature>
<dbReference type="InterPro" id="IPR012337">
    <property type="entry name" value="RNaseH-like_sf"/>
</dbReference>
<comment type="caution">
    <text evidence="12">The sequence shown here is derived from an EMBL/GenBank/DDBJ whole genome shotgun (WGS) entry which is preliminary data.</text>
</comment>
<dbReference type="InterPro" id="IPR041577">
    <property type="entry name" value="RT_RNaseH_2"/>
</dbReference>
<dbReference type="Pfam" id="PF00078">
    <property type="entry name" value="RVT_1"/>
    <property type="match status" value="1"/>
</dbReference>
<evidence type="ECO:0000259" key="11">
    <source>
        <dbReference type="PROSITE" id="PS50994"/>
    </source>
</evidence>
<dbReference type="GO" id="GO:0004519">
    <property type="term" value="F:endonuclease activity"/>
    <property type="evidence" value="ECO:0007669"/>
    <property type="project" value="UniProtKB-KW"/>
</dbReference>
<evidence type="ECO:0000313" key="13">
    <source>
        <dbReference type="Proteomes" id="UP001231518"/>
    </source>
</evidence>
<keyword evidence="3" id="KW-0808">Transferase</keyword>
<sequence>MSYVIIGGLVRSKDCILKIVNIGNDNIEWQSNRLIARAEIVSDVNGSMHANVMSINQLTGKELQLSDINVGDLESNDCNRLLKLLNKFRHLFARNTKELGCTDVLKMHIQTTTEQPVYRKPYRLSFKENEIVNEKVQDLIEAGVVRESISDYASPVVLVKKKGGDYRLCIDYRALNACTVKDRYPLPHIDDQVTRLAGKSRFTTLDLAQGYYQVAMAEDSVHKTAFVTPSGQYEFLKMPFGLANAPAVFSRLIKVVLGSLGNDVAIYLDDIMLPTNSVDDGLGLLGKVLQLLSEANLKLNLSKCSFLKQSVNYLGHEITAGTIQPGQAKIHCVAEYKKPRNIHEIRQFIGLTSYFRKFIRGFAVIARPLTQLTKKDVEWTWGPAQETAFQTLKERLVERPILAIYDRNARTELHTDASKLGLGGILMQYQSDNVLKPIAYFSRVTSKEEQFYHSYELETLAVVESLKRFRIYLVGIPVTVVTDCAALRTTLVKKNLIPRIARWWLSIQDYDLQIEYRSGDRMRHVDALSRNPVPSPVLLIDNSDWLVTLQLQDENIQSILSQLRNGTDNKNIISNYIIKDDLLFRQTLNGHRFVIPKLAKWSLLQKFHDQIGHVGFEKCEKTIKAQFWFEGMTRFIRKYIRSCLQCAYGKGDHGKLQGELHPIQKAAVPMHTLHVDHLGPFVKTRKGNSYVLVIIDSFTKFVFSKACKSCSSVETIKHLKDIISQFGNPSRIITDRGKAFTSRYFKEFSEEMQFKHILNAIASPRSNGQVERVNRTLINGLNTMSDSECTWDDHLSDVVWGINNTPHATTGFPPFKLLFGHSNSRLSAYPNGEPTDFEGQAKALEERRATAKLRIDKNMTLMKDRFDRSHKQCIKYSIGQLVLWKGGITRESANVTRKLNGLYTGPYKICKADHSLDCYTISSIKGMKGYRKFTAIVRGEVLRPYNSSISDESSGSDHEVDRDDLIDLLEG</sequence>
<dbReference type="FunFam" id="3.10.10.10:FF:000007">
    <property type="entry name" value="Retrovirus-related Pol polyprotein from transposon 17.6-like Protein"/>
    <property type="match status" value="1"/>
</dbReference>
<dbReference type="GO" id="GO:0006508">
    <property type="term" value="P:proteolysis"/>
    <property type="evidence" value="ECO:0007669"/>
    <property type="project" value="UniProtKB-KW"/>
</dbReference>
<evidence type="ECO:0000256" key="5">
    <source>
        <dbReference type="ARBA" id="ARBA00022722"/>
    </source>
</evidence>
<evidence type="ECO:0000256" key="4">
    <source>
        <dbReference type="ARBA" id="ARBA00022695"/>
    </source>
</evidence>
<dbReference type="InterPro" id="IPR050951">
    <property type="entry name" value="Retrovirus_Pol_polyprotein"/>
</dbReference>
<dbReference type="InterPro" id="IPR000477">
    <property type="entry name" value="RT_dom"/>
</dbReference>
<dbReference type="Gene3D" id="3.10.10.10">
    <property type="entry name" value="HIV Type 1 Reverse Transcriptase, subunit A, domain 1"/>
    <property type="match status" value="1"/>
</dbReference>
<keyword evidence="4" id="KW-0548">Nucleotidyltransferase</keyword>
<dbReference type="SUPFAM" id="SSF53098">
    <property type="entry name" value="Ribonuclease H-like"/>
    <property type="match status" value="1"/>
</dbReference>
<keyword evidence="8" id="KW-0695">RNA-directed DNA polymerase</keyword>
<keyword evidence="2" id="KW-0645">Protease</keyword>
<dbReference type="Pfam" id="PF17919">
    <property type="entry name" value="RT_RNaseH_2"/>
    <property type="match status" value="1"/>
</dbReference>
<dbReference type="FunFam" id="1.10.340.70:FF:000001">
    <property type="entry name" value="Retrovirus-related Pol polyprotein from transposon gypsy-like Protein"/>
    <property type="match status" value="1"/>
</dbReference>
<dbReference type="PANTHER" id="PTHR37984">
    <property type="entry name" value="PROTEIN CBG26694"/>
    <property type="match status" value="1"/>
</dbReference>
<dbReference type="InterPro" id="IPR041588">
    <property type="entry name" value="Integrase_H2C2"/>
</dbReference>
<dbReference type="SUPFAM" id="SSF56672">
    <property type="entry name" value="DNA/RNA polymerases"/>
    <property type="match status" value="1"/>
</dbReference>
<keyword evidence="7" id="KW-0378">Hydrolase</keyword>
<evidence type="ECO:0000256" key="1">
    <source>
        <dbReference type="ARBA" id="ARBA00012493"/>
    </source>
</evidence>
<protein>
    <recommendedName>
        <fullName evidence="1">RNA-directed DNA polymerase</fullName>
        <ecNumber evidence="1">2.7.7.49</ecNumber>
    </recommendedName>
</protein>
<evidence type="ECO:0000259" key="10">
    <source>
        <dbReference type="PROSITE" id="PS50878"/>
    </source>
</evidence>
<evidence type="ECO:0000256" key="3">
    <source>
        <dbReference type="ARBA" id="ARBA00022679"/>
    </source>
</evidence>
<dbReference type="Gene3D" id="1.10.340.70">
    <property type="match status" value="1"/>
</dbReference>
<evidence type="ECO:0000256" key="7">
    <source>
        <dbReference type="ARBA" id="ARBA00022801"/>
    </source>
</evidence>
<dbReference type="EMBL" id="JARGEI010000029">
    <property type="protein sequence ID" value="KAJ8706078.1"/>
    <property type="molecule type" value="Genomic_DNA"/>
</dbReference>
<name>A0AAD7Y8G3_MYTSE</name>
<proteinExistence type="predicted"/>
<keyword evidence="9" id="KW-0511">Multifunctional enzyme</keyword>
<dbReference type="GO" id="GO:0008233">
    <property type="term" value="F:peptidase activity"/>
    <property type="evidence" value="ECO:0007669"/>
    <property type="project" value="UniProtKB-KW"/>
</dbReference>
<dbReference type="Pfam" id="PF00665">
    <property type="entry name" value="rve"/>
    <property type="match status" value="1"/>
</dbReference>
<dbReference type="FunFam" id="3.30.420.10:FF:000032">
    <property type="entry name" value="Retrovirus-related Pol polyprotein from transposon 297-like Protein"/>
    <property type="match status" value="1"/>
</dbReference>
<keyword evidence="5" id="KW-0540">Nuclease</keyword>
<dbReference type="CDD" id="cd09274">
    <property type="entry name" value="RNase_HI_RT_Ty3"/>
    <property type="match status" value="1"/>
</dbReference>
<dbReference type="InterPro" id="IPR001584">
    <property type="entry name" value="Integrase_cat-core"/>
</dbReference>
<dbReference type="GO" id="GO:0015074">
    <property type="term" value="P:DNA integration"/>
    <property type="evidence" value="ECO:0007669"/>
    <property type="project" value="InterPro"/>
</dbReference>
<dbReference type="InterPro" id="IPR043502">
    <property type="entry name" value="DNA/RNA_pol_sf"/>
</dbReference>
<dbReference type="CDD" id="cd01647">
    <property type="entry name" value="RT_LTR"/>
    <property type="match status" value="1"/>
</dbReference>
<evidence type="ECO:0000256" key="8">
    <source>
        <dbReference type="ARBA" id="ARBA00022918"/>
    </source>
</evidence>
<accession>A0AAD7Y8G3</accession>
<keyword evidence="6" id="KW-0255">Endonuclease</keyword>
<evidence type="ECO:0000256" key="6">
    <source>
        <dbReference type="ARBA" id="ARBA00022759"/>
    </source>
</evidence>
<dbReference type="InterPro" id="IPR043128">
    <property type="entry name" value="Rev_trsase/Diguanyl_cyclase"/>
</dbReference>
<dbReference type="Gene3D" id="3.30.70.270">
    <property type="match status" value="2"/>
</dbReference>
<dbReference type="AlphaFoldDB" id="A0AAD7Y8G3"/>
<reference evidence="12" key="1">
    <citation type="submission" date="2023-03" db="EMBL/GenBank/DDBJ databases">
        <title>Chromosome-level genomes of two armyworms, Mythimna separata and Mythimna loreyi, provide insights into the biosynthesis and reception of sex pheromones.</title>
        <authorList>
            <person name="Zhao H."/>
        </authorList>
    </citation>
    <scope>NUCLEOTIDE SEQUENCE</scope>
    <source>
        <strain evidence="12">BeijingLab</strain>
        <tissue evidence="12">Pupa</tissue>
    </source>
</reference>
<dbReference type="GO" id="GO:0042575">
    <property type="term" value="C:DNA polymerase complex"/>
    <property type="evidence" value="ECO:0007669"/>
    <property type="project" value="UniProtKB-ARBA"/>
</dbReference>
<evidence type="ECO:0000256" key="2">
    <source>
        <dbReference type="ARBA" id="ARBA00022670"/>
    </source>
</evidence>
<dbReference type="PROSITE" id="PS50878">
    <property type="entry name" value="RT_POL"/>
    <property type="match status" value="1"/>
</dbReference>
<keyword evidence="13" id="KW-1185">Reference proteome</keyword>
<dbReference type="Pfam" id="PF17921">
    <property type="entry name" value="Integrase_H2C2"/>
    <property type="match status" value="1"/>
</dbReference>
<dbReference type="EC" id="2.7.7.49" evidence="1"/>
<evidence type="ECO:0000256" key="9">
    <source>
        <dbReference type="ARBA" id="ARBA00023268"/>
    </source>
</evidence>